<feature type="compositionally biased region" description="Polar residues" evidence="6">
    <location>
        <begin position="161"/>
        <end position="178"/>
    </location>
</feature>
<gene>
    <name evidence="8" type="ORF">BJ875DRAFT_492978</name>
</gene>
<dbReference type="SUPFAM" id="SSF57903">
    <property type="entry name" value="FYVE/PHD zinc finger"/>
    <property type="match status" value="1"/>
</dbReference>
<dbReference type="Proteomes" id="UP000824998">
    <property type="component" value="Unassembled WGS sequence"/>
</dbReference>
<dbReference type="Gene3D" id="3.30.40.10">
    <property type="entry name" value="Zinc/RING finger domain, C3HC4 (zinc finger)"/>
    <property type="match status" value="1"/>
</dbReference>
<dbReference type="InterPro" id="IPR019787">
    <property type="entry name" value="Znf_PHD-finger"/>
</dbReference>
<feature type="compositionally biased region" description="Polar residues" evidence="6">
    <location>
        <begin position="138"/>
        <end position="151"/>
    </location>
</feature>
<protein>
    <recommendedName>
        <fullName evidence="7">PHD-type domain-containing protein</fullName>
    </recommendedName>
</protein>
<reference evidence="8" key="1">
    <citation type="journal article" date="2021" name="IMA Fungus">
        <title>Genomic characterization of three marine fungi, including Emericellopsis atlantica sp. nov. with signatures of a generalist lifestyle and marine biomass degradation.</title>
        <authorList>
            <person name="Hagestad O.C."/>
            <person name="Hou L."/>
            <person name="Andersen J.H."/>
            <person name="Hansen E.H."/>
            <person name="Altermark B."/>
            <person name="Li C."/>
            <person name="Kuhnert E."/>
            <person name="Cox R.J."/>
            <person name="Crous P.W."/>
            <person name="Spatafora J.W."/>
            <person name="Lail K."/>
            <person name="Amirebrahimi M."/>
            <person name="Lipzen A."/>
            <person name="Pangilinan J."/>
            <person name="Andreopoulos W."/>
            <person name="Hayes R.D."/>
            <person name="Ng V."/>
            <person name="Grigoriev I.V."/>
            <person name="Jackson S.A."/>
            <person name="Sutton T.D.S."/>
            <person name="Dobson A.D.W."/>
            <person name="Rama T."/>
        </authorList>
    </citation>
    <scope>NUCLEOTIDE SEQUENCE</scope>
    <source>
        <strain evidence="8">TRa018bII</strain>
    </source>
</reference>
<dbReference type="InterPro" id="IPR011011">
    <property type="entry name" value="Znf_FYVE_PHD"/>
</dbReference>
<feature type="domain" description="PHD-type" evidence="7">
    <location>
        <begin position="57"/>
        <end position="102"/>
    </location>
</feature>
<feature type="compositionally biased region" description="Polar residues" evidence="6">
    <location>
        <begin position="186"/>
        <end position="199"/>
    </location>
</feature>
<keyword evidence="3" id="KW-0862">Zinc</keyword>
<evidence type="ECO:0000256" key="4">
    <source>
        <dbReference type="PROSITE-ProRule" id="PRU00146"/>
    </source>
</evidence>
<keyword evidence="2 4" id="KW-0863">Zinc-finger</keyword>
<keyword evidence="9" id="KW-1185">Reference proteome</keyword>
<evidence type="ECO:0000313" key="8">
    <source>
        <dbReference type="EMBL" id="KAG9237887.1"/>
    </source>
</evidence>
<feature type="compositionally biased region" description="Low complexity" evidence="6">
    <location>
        <begin position="225"/>
        <end position="239"/>
    </location>
</feature>
<evidence type="ECO:0000259" key="7">
    <source>
        <dbReference type="PROSITE" id="PS50016"/>
    </source>
</evidence>
<feature type="coiled-coil region" evidence="5">
    <location>
        <begin position="287"/>
        <end position="361"/>
    </location>
</feature>
<dbReference type="InterPro" id="IPR013083">
    <property type="entry name" value="Znf_RING/FYVE/PHD"/>
</dbReference>
<evidence type="ECO:0000256" key="1">
    <source>
        <dbReference type="ARBA" id="ARBA00022723"/>
    </source>
</evidence>
<sequence length="369" mass="41533">MADVINTYPMQTPVDWTRPGDCTDRSSDVSRHVYGYESIGPIIDWRGGEHHYDGPHDTFCFVCGSPNELYECQTCENCYHSECMTDPAETPKFWFCPHCVVREYNVPPKPCPTSYFSPRVEDKRRTGYFSPEILDGRSSASQAGEVSSTLGIGQAKRTRNGENSTFEFENTIGKSPVTSVVIPTGVSGSQPHTTASNPHTHYPTPPSIPSVLPDSTPLPPPPAPTTFEPSGTRPRSSSPPQHPPHKKRKSKYSPFTPEIEKALSVITNELERATRSSSSSLSLKQEIESLERRVRMQDGQINLYTREIEVVRGKLKSEVERRERLEMERGDGRVRVLEDENRALRERVGELEREGRDWRSRLRELAGGS</sequence>
<organism evidence="8 9">
    <name type="scientific">Amylocarpus encephaloides</name>
    <dbReference type="NCBI Taxonomy" id="45428"/>
    <lineage>
        <taxon>Eukaryota</taxon>
        <taxon>Fungi</taxon>
        <taxon>Dikarya</taxon>
        <taxon>Ascomycota</taxon>
        <taxon>Pezizomycotina</taxon>
        <taxon>Leotiomycetes</taxon>
        <taxon>Helotiales</taxon>
        <taxon>Helotiales incertae sedis</taxon>
        <taxon>Amylocarpus</taxon>
    </lineage>
</organism>
<proteinExistence type="predicted"/>
<keyword evidence="1" id="KW-0479">Metal-binding</keyword>
<evidence type="ECO:0000256" key="6">
    <source>
        <dbReference type="SAM" id="MobiDB-lite"/>
    </source>
</evidence>
<evidence type="ECO:0000313" key="9">
    <source>
        <dbReference type="Proteomes" id="UP000824998"/>
    </source>
</evidence>
<comment type="caution">
    <text evidence="8">The sequence shown here is derived from an EMBL/GenBank/DDBJ whole genome shotgun (WGS) entry which is preliminary data.</text>
</comment>
<feature type="region of interest" description="Disordered" evidence="6">
    <location>
        <begin position="131"/>
        <end position="256"/>
    </location>
</feature>
<accession>A0A9P7YR75</accession>
<evidence type="ECO:0000256" key="3">
    <source>
        <dbReference type="ARBA" id="ARBA00022833"/>
    </source>
</evidence>
<dbReference type="PROSITE" id="PS50016">
    <property type="entry name" value="ZF_PHD_2"/>
    <property type="match status" value="1"/>
</dbReference>
<dbReference type="OrthoDB" id="336088at2759"/>
<evidence type="ECO:0000256" key="2">
    <source>
        <dbReference type="ARBA" id="ARBA00022771"/>
    </source>
</evidence>
<dbReference type="GO" id="GO:0008270">
    <property type="term" value="F:zinc ion binding"/>
    <property type="evidence" value="ECO:0007669"/>
    <property type="project" value="UniProtKB-KW"/>
</dbReference>
<name>A0A9P7YR75_9HELO</name>
<dbReference type="EMBL" id="MU251379">
    <property type="protein sequence ID" value="KAG9237887.1"/>
    <property type="molecule type" value="Genomic_DNA"/>
</dbReference>
<keyword evidence="5" id="KW-0175">Coiled coil</keyword>
<dbReference type="AlphaFoldDB" id="A0A9P7YR75"/>
<dbReference type="InterPro" id="IPR001965">
    <property type="entry name" value="Znf_PHD"/>
</dbReference>
<evidence type="ECO:0000256" key="5">
    <source>
        <dbReference type="SAM" id="Coils"/>
    </source>
</evidence>
<dbReference type="SMART" id="SM00249">
    <property type="entry name" value="PHD"/>
    <property type="match status" value="1"/>
</dbReference>